<organism evidence="3 4">
    <name type="scientific">Oldenlandia corymbosa var. corymbosa</name>
    <dbReference type="NCBI Taxonomy" id="529605"/>
    <lineage>
        <taxon>Eukaryota</taxon>
        <taxon>Viridiplantae</taxon>
        <taxon>Streptophyta</taxon>
        <taxon>Embryophyta</taxon>
        <taxon>Tracheophyta</taxon>
        <taxon>Spermatophyta</taxon>
        <taxon>Magnoliopsida</taxon>
        <taxon>eudicotyledons</taxon>
        <taxon>Gunneridae</taxon>
        <taxon>Pentapetalae</taxon>
        <taxon>asterids</taxon>
        <taxon>lamiids</taxon>
        <taxon>Gentianales</taxon>
        <taxon>Rubiaceae</taxon>
        <taxon>Rubioideae</taxon>
        <taxon>Spermacoceae</taxon>
        <taxon>Hedyotis-Oldenlandia complex</taxon>
        <taxon>Oldenlandia</taxon>
    </lineage>
</organism>
<dbReference type="PANTHER" id="PTHR31286">
    <property type="entry name" value="GLYCINE-RICH CELL WALL STRUCTURAL PROTEIN 1.8-LIKE"/>
    <property type="match status" value="1"/>
</dbReference>
<feature type="compositionally biased region" description="Polar residues" evidence="1">
    <location>
        <begin position="315"/>
        <end position="333"/>
    </location>
</feature>
<feature type="compositionally biased region" description="Polar residues" evidence="1">
    <location>
        <begin position="342"/>
        <end position="357"/>
    </location>
</feature>
<keyword evidence="4" id="KW-1185">Reference proteome</keyword>
<evidence type="ECO:0000256" key="2">
    <source>
        <dbReference type="SAM" id="Phobius"/>
    </source>
</evidence>
<reference evidence="3" key="1">
    <citation type="submission" date="2023-03" db="EMBL/GenBank/DDBJ databases">
        <authorList>
            <person name="Julca I."/>
        </authorList>
    </citation>
    <scope>NUCLEOTIDE SEQUENCE</scope>
</reference>
<keyword evidence="2" id="KW-1133">Transmembrane helix</keyword>
<keyword evidence="2" id="KW-0812">Transmembrane</keyword>
<dbReference type="InterPro" id="IPR040256">
    <property type="entry name" value="At4g02000-like"/>
</dbReference>
<sequence>MVSRLNLKQSNSAYPHAFVFFKYRKKKALFQCANFLLLLPLILQVVPFSWISRFSAFVQSSPPFSPPVTADELAALYSKLSLKNNLTLTEKQIPPDKLVASSDAIELAVQGVTYLVAKVLGSQDYSCDALLTNMINAWHCKETGETESIGKNQFLLSFNLLSDKMRVLEGAPWTLYENLLVIVDYKGDISFNKLCFTNSLLWVHVLNVPADLMTRSTAEFVTNKIGSFMDIQTNAQGNCWGISIRVKVLIDITKPIPRMLEVEFNDEPLTMLLKGIALNAEDTWGAWLMYESNRKQSPASDRLRSATEAKFRLESPNQHPNSTTIGIHSQTEPPQIRRDPTKQSNLTIQIPTTSNPI</sequence>
<proteinExistence type="predicted"/>
<protein>
    <submittedName>
        <fullName evidence="3">OLC1v1019088C1</fullName>
    </submittedName>
</protein>
<dbReference type="PANTHER" id="PTHR31286:SF167">
    <property type="entry name" value="OS09G0268800 PROTEIN"/>
    <property type="match status" value="1"/>
</dbReference>
<dbReference type="Proteomes" id="UP001161247">
    <property type="component" value="Chromosome 9"/>
</dbReference>
<dbReference type="EMBL" id="OX459126">
    <property type="protein sequence ID" value="CAI9117650.1"/>
    <property type="molecule type" value="Genomic_DNA"/>
</dbReference>
<evidence type="ECO:0000313" key="4">
    <source>
        <dbReference type="Proteomes" id="UP001161247"/>
    </source>
</evidence>
<keyword evidence="2" id="KW-0472">Membrane</keyword>
<evidence type="ECO:0000256" key="1">
    <source>
        <dbReference type="SAM" id="MobiDB-lite"/>
    </source>
</evidence>
<name>A0AAV1ED49_OLDCO</name>
<accession>A0AAV1ED49</accession>
<gene>
    <name evidence="3" type="ORF">OLC1_LOCUS23681</name>
</gene>
<dbReference type="AlphaFoldDB" id="A0AAV1ED49"/>
<evidence type="ECO:0000313" key="3">
    <source>
        <dbReference type="EMBL" id="CAI9117650.1"/>
    </source>
</evidence>
<feature type="region of interest" description="Disordered" evidence="1">
    <location>
        <begin position="311"/>
        <end position="357"/>
    </location>
</feature>
<feature type="transmembrane region" description="Helical" evidence="2">
    <location>
        <begin position="28"/>
        <end position="51"/>
    </location>
</feature>